<evidence type="ECO:0000313" key="2">
    <source>
        <dbReference type="Proteomes" id="UP000821853"/>
    </source>
</evidence>
<gene>
    <name evidence="1" type="ORF">HPB48_001983</name>
</gene>
<name>A0A9J6G7N6_HAELO</name>
<sequence>MGFTGTCGFYPRPTLVQFTGGLVSQSGSSPPFLEATLQHVPAAAMPVVADSNYFRCATLIKSDEKLPVQRISGRLLPLTETVSQMLHADGIAQS</sequence>
<proteinExistence type="predicted"/>
<accession>A0A9J6G7N6</accession>
<keyword evidence="2" id="KW-1185">Reference proteome</keyword>
<evidence type="ECO:0000313" key="1">
    <source>
        <dbReference type="EMBL" id="KAH9370919.1"/>
    </source>
</evidence>
<dbReference type="EMBL" id="JABSTR010000005">
    <property type="protein sequence ID" value="KAH9370919.1"/>
    <property type="molecule type" value="Genomic_DNA"/>
</dbReference>
<comment type="caution">
    <text evidence="1">The sequence shown here is derived from an EMBL/GenBank/DDBJ whole genome shotgun (WGS) entry which is preliminary data.</text>
</comment>
<dbReference type="VEuPathDB" id="VectorBase:HLOH_052583"/>
<organism evidence="1 2">
    <name type="scientific">Haemaphysalis longicornis</name>
    <name type="common">Bush tick</name>
    <dbReference type="NCBI Taxonomy" id="44386"/>
    <lineage>
        <taxon>Eukaryota</taxon>
        <taxon>Metazoa</taxon>
        <taxon>Ecdysozoa</taxon>
        <taxon>Arthropoda</taxon>
        <taxon>Chelicerata</taxon>
        <taxon>Arachnida</taxon>
        <taxon>Acari</taxon>
        <taxon>Parasitiformes</taxon>
        <taxon>Ixodida</taxon>
        <taxon>Ixodoidea</taxon>
        <taxon>Ixodidae</taxon>
        <taxon>Haemaphysalinae</taxon>
        <taxon>Haemaphysalis</taxon>
    </lineage>
</organism>
<protein>
    <submittedName>
        <fullName evidence="1">Uncharacterized protein</fullName>
    </submittedName>
</protein>
<dbReference type="AlphaFoldDB" id="A0A9J6G7N6"/>
<dbReference type="Proteomes" id="UP000821853">
    <property type="component" value="Chromosome 3"/>
</dbReference>
<reference evidence="1 2" key="1">
    <citation type="journal article" date="2020" name="Cell">
        <title>Large-Scale Comparative Analyses of Tick Genomes Elucidate Their Genetic Diversity and Vector Capacities.</title>
        <authorList>
            <consortium name="Tick Genome and Microbiome Consortium (TIGMIC)"/>
            <person name="Jia N."/>
            <person name="Wang J."/>
            <person name="Shi W."/>
            <person name="Du L."/>
            <person name="Sun Y."/>
            <person name="Zhan W."/>
            <person name="Jiang J.F."/>
            <person name="Wang Q."/>
            <person name="Zhang B."/>
            <person name="Ji P."/>
            <person name="Bell-Sakyi L."/>
            <person name="Cui X.M."/>
            <person name="Yuan T.T."/>
            <person name="Jiang B.G."/>
            <person name="Yang W.F."/>
            <person name="Lam T.T."/>
            <person name="Chang Q.C."/>
            <person name="Ding S.J."/>
            <person name="Wang X.J."/>
            <person name="Zhu J.G."/>
            <person name="Ruan X.D."/>
            <person name="Zhao L."/>
            <person name="Wei J.T."/>
            <person name="Ye R.Z."/>
            <person name="Que T.C."/>
            <person name="Du C.H."/>
            <person name="Zhou Y.H."/>
            <person name="Cheng J.X."/>
            <person name="Dai P.F."/>
            <person name="Guo W.B."/>
            <person name="Han X.H."/>
            <person name="Huang E.J."/>
            <person name="Li L.F."/>
            <person name="Wei W."/>
            <person name="Gao Y.C."/>
            <person name="Liu J.Z."/>
            <person name="Shao H.Z."/>
            <person name="Wang X."/>
            <person name="Wang C.C."/>
            <person name="Yang T.C."/>
            <person name="Huo Q.B."/>
            <person name="Li W."/>
            <person name="Chen H.Y."/>
            <person name="Chen S.E."/>
            <person name="Zhou L.G."/>
            <person name="Ni X.B."/>
            <person name="Tian J.H."/>
            <person name="Sheng Y."/>
            <person name="Liu T."/>
            <person name="Pan Y.S."/>
            <person name="Xia L.Y."/>
            <person name="Li J."/>
            <person name="Zhao F."/>
            <person name="Cao W.C."/>
        </authorList>
    </citation>
    <scope>NUCLEOTIDE SEQUENCE [LARGE SCALE GENOMIC DNA]</scope>
    <source>
        <strain evidence="1">HaeL-2018</strain>
    </source>
</reference>